<dbReference type="EMBL" id="ML179901">
    <property type="protein sequence ID" value="THU80465.1"/>
    <property type="molecule type" value="Genomic_DNA"/>
</dbReference>
<proteinExistence type="predicted"/>
<evidence type="ECO:0000256" key="1">
    <source>
        <dbReference type="SAM" id="MobiDB-lite"/>
    </source>
</evidence>
<name>A0A4V4HBS0_DENBC</name>
<dbReference type="Proteomes" id="UP000297245">
    <property type="component" value="Unassembled WGS sequence"/>
</dbReference>
<dbReference type="AlphaFoldDB" id="A0A4V4HBS0"/>
<evidence type="ECO:0000313" key="2">
    <source>
        <dbReference type="EMBL" id="THU80465.1"/>
    </source>
</evidence>
<organism evidence="2 3">
    <name type="scientific">Dendrothele bispora (strain CBS 962.96)</name>
    <dbReference type="NCBI Taxonomy" id="1314807"/>
    <lineage>
        <taxon>Eukaryota</taxon>
        <taxon>Fungi</taxon>
        <taxon>Dikarya</taxon>
        <taxon>Basidiomycota</taxon>
        <taxon>Agaricomycotina</taxon>
        <taxon>Agaricomycetes</taxon>
        <taxon>Agaricomycetidae</taxon>
        <taxon>Agaricales</taxon>
        <taxon>Agaricales incertae sedis</taxon>
        <taxon>Dendrothele</taxon>
    </lineage>
</organism>
<feature type="compositionally biased region" description="Low complexity" evidence="1">
    <location>
        <begin position="99"/>
        <end position="109"/>
    </location>
</feature>
<evidence type="ECO:0000313" key="3">
    <source>
        <dbReference type="Proteomes" id="UP000297245"/>
    </source>
</evidence>
<feature type="region of interest" description="Disordered" evidence="1">
    <location>
        <begin position="76"/>
        <end position="113"/>
    </location>
</feature>
<keyword evidence="3" id="KW-1185">Reference proteome</keyword>
<reference evidence="2 3" key="1">
    <citation type="journal article" date="2019" name="Nat. Ecol. Evol.">
        <title>Megaphylogeny resolves global patterns of mushroom evolution.</title>
        <authorList>
            <person name="Varga T."/>
            <person name="Krizsan K."/>
            <person name="Foldi C."/>
            <person name="Dima B."/>
            <person name="Sanchez-Garcia M."/>
            <person name="Sanchez-Ramirez S."/>
            <person name="Szollosi G.J."/>
            <person name="Szarkandi J.G."/>
            <person name="Papp V."/>
            <person name="Albert L."/>
            <person name="Andreopoulos W."/>
            <person name="Angelini C."/>
            <person name="Antonin V."/>
            <person name="Barry K.W."/>
            <person name="Bougher N.L."/>
            <person name="Buchanan P."/>
            <person name="Buyck B."/>
            <person name="Bense V."/>
            <person name="Catcheside P."/>
            <person name="Chovatia M."/>
            <person name="Cooper J."/>
            <person name="Damon W."/>
            <person name="Desjardin D."/>
            <person name="Finy P."/>
            <person name="Geml J."/>
            <person name="Haridas S."/>
            <person name="Hughes K."/>
            <person name="Justo A."/>
            <person name="Karasinski D."/>
            <person name="Kautmanova I."/>
            <person name="Kiss B."/>
            <person name="Kocsube S."/>
            <person name="Kotiranta H."/>
            <person name="LaButti K.M."/>
            <person name="Lechner B.E."/>
            <person name="Liimatainen K."/>
            <person name="Lipzen A."/>
            <person name="Lukacs Z."/>
            <person name="Mihaltcheva S."/>
            <person name="Morgado L.N."/>
            <person name="Niskanen T."/>
            <person name="Noordeloos M.E."/>
            <person name="Ohm R.A."/>
            <person name="Ortiz-Santana B."/>
            <person name="Ovrebo C."/>
            <person name="Racz N."/>
            <person name="Riley R."/>
            <person name="Savchenko A."/>
            <person name="Shiryaev A."/>
            <person name="Soop K."/>
            <person name="Spirin V."/>
            <person name="Szebenyi C."/>
            <person name="Tomsovsky M."/>
            <person name="Tulloss R.E."/>
            <person name="Uehling J."/>
            <person name="Grigoriev I.V."/>
            <person name="Vagvolgyi C."/>
            <person name="Papp T."/>
            <person name="Martin F.M."/>
            <person name="Miettinen O."/>
            <person name="Hibbett D.S."/>
            <person name="Nagy L.G."/>
        </authorList>
    </citation>
    <scope>NUCLEOTIDE SEQUENCE [LARGE SCALE GENOMIC DNA]</scope>
    <source>
        <strain evidence="2 3">CBS 962.96</strain>
    </source>
</reference>
<feature type="compositionally biased region" description="Polar residues" evidence="1">
    <location>
        <begin position="83"/>
        <end position="98"/>
    </location>
</feature>
<accession>A0A4V4HBS0</accession>
<sequence>MNYKVLVLELDRTTNSSALSSEKQGFHGLARVTVLGTGTNFVTLPKPYPYASPIITRELFFSGTKRPCTATERAAESAAQKRPCNTNYGKPRNPNSIKTSTGTTSGTSTKQKKAPTTVTSCYKPWVTRGGCQPVPITARTRVKDTVFYGYGYGLPQIYPRTQAPSQPVIWQVSRLDCEGEYSSHLRHLYFGPDDAFYFLHQMRYLYQYHFTPDEIFIALKQMRHCR</sequence>
<gene>
    <name evidence="2" type="ORF">K435DRAFT_809854</name>
</gene>
<protein>
    <submittedName>
        <fullName evidence="2">Uncharacterized protein</fullName>
    </submittedName>
</protein>